<evidence type="ECO:0000313" key="2">
    <source>
        <dbReference type="Proteomes" id="UP001341820"/>
    </source>
</evidence>
<comment type="caution">
    <text evidence="1">The sequence shown here is derived from an EMBL/GenBank/DDBJ whole genome shotgun (WGS) entry which is preliminary data.</text>
</comment>
<keyword evidence="2" id="KW-1185">Reference proteome</keyword>
<reference evidence="1 2" key="1">
    <citation type="submission" date="2023-03" db="EMBL/GenBank/DDBJ databases">
        <title>Bacillus Genome Sequencing.</title>
        <authorList>
            <person name="Dunlap C."/>
        </authorList>
    </citation>
    <scope>NUCLEOTIDE SEQUENCE [LARGE SCALE GENOMIC DNA]</scope>
    <source>
        <strain evidence="1 2">B-4107</strain>
    </source>
</reference>
<accession>A0ABU6NRS6</accession>
<protein>
    <submittedName>
        <fullName evidence="1">Uncharacterized protein</fullName>
    </submittedName>
</protein>
<organism evidence="1 2">
    <name type="scientific">Shouchella miscanthi</name>
    <dbReference type="NCBI Taxonomy" id="2598861"/>
    <lineage>
        <taxon>Bacteria</taxon>
        <taxon>Bacillati</taxon>
        <taxon>Bacillota</taxon>
        <taxon>Bacilli</taxon>
        <taxon>Bacillales</taxon>
        <taxon>Bacillaceae</taxon>
        <taxon>Shouchella</taxon>
    </lineage>
</organism>
<gene>
    <name evidence="1" type="ORF">P5F74_15210</name>
</gene>
<evidence type="ECO:0000313" key="1">
    <source>
        <dbReference type="EMBL" id="MED4129482.1"/>
    </source>
</evidence>
<dbReference type="Proteomes" id="UP001341820">
    <property type="component" value="Unassembled WGS sequence"/>
</dbReference>
<name>A0ABU6NRS6_9BACI</name>
<dbReference type="RefSeq" id="WP_328238144.1">
    <property type="nucleotide sequence ID" value="NZ_JAROAS010000036.1"/>
</dbReference>
<sequence length="264" mass="29120">MSLVTGAVSSNSVVITGDKMLVQTVNPSYKDGKVTPEYIKVVSREKSKVFQITDKVVFGFVGGELLGAPIVEGLQELAAEDDIETAVHVLRVIVDELKRVARESSGDEPYFNELRPVIDEVAPRFQGVLLGFDHDGNTKGYTYYSGTDEDIYEGIAVGNLSHVFCNGLGTHDMYDEIAFDFGEKEASTLDVTQRMHQIHSLLSYANPLDITDDYERIVLVRKADGEIESIHTGSINCAEQHVALAAQGDDLSEFTEPRICPHYE</sequence>
<proteinExistence type="predicted"/>
<dbReference type="EMBL" id="JAROAS010000036">
    <property type="protein sequence ID" value="MED4129482.1"/>
    <property type="molecule type" value="Genomic_DNA"/>
</dbReference>